<dbReference type="InterPro" id="IPR008920">
    <property type="entry name" value="TF_FadR/GntR_C"/>
</dbReference>
<accession>A0ABY2WX87</accession>
<sequence length="249" mass="27977">MVFQYTKVRLSNGEEYHMSDLTSGAGPGTVSDWAFDQLFRGILSGDISDRMSLTEATLSDHIGVSRTPLRDALQRLELAGIISRQRNRSIRINPPSLEEMERLSMLREVLEGLLVRQAALRFGRGLVDIAGLEEIVEQMIAADSMKGVALQLRLGQEFHAEIARLANDPMAKRMLDQVMLSFERYRHLVDGLDQRAPDIAHEHEAVVRALRLDTPEAAETLMREHLANARAIYADRLTQAEILNPPPDK</sequence>
<reference evidence="5 6" key="1">
    <citation type="submission" date="2019-05" db="EMBL/GenBank/DDBJ databases">
        <title>Marivita sp. nov. isolated from sea sediment.</title>
        <authorList>
            <person name="Kim W."/>
        </authorList>
    </citation>
    <scope>NUCLEOTIDE SEQUENCE [LARGE SCALE GENOMIC DNA]</scope>
    <source>
        <strain evidence="5 6">CAU 1492</strain>
    </source>
</reference>
<dbReference type="Gene3D" id="1.10.10.10">
    <property type="entry name" value="Winged helix-like DNA-binding domain superfamily/Winged helix DNA-binding domain"/>
    <property type="match status" value="1"/>
</dbReference>
<dbReference type="SMART" id="SM00345">
    <property type="entry name" value="HTH_GNTR"/>
    <property type="match status" value="1"/>
</dbReference>
<dbReference type="SUPFAM" id="SSF48008">
    <property type="entry name" value="GntR ligand-binding domain-like"/>
    <property type="match status" value="1"/>
</dbReference>
<dbReference type="InterPro" id="IPR011711">
    <property type="entry name" value="GntR_C"/>
</dbReference>
<keyword evidence="2" id="KW-0238">DNA-binding</keyword>
<evidence type="ECO:0000256" key="1">
    <source>
        <dbReference type="ARBA" id="ARBA00023015"/>
    </source>
</evidence>
<evidence type="ECO:0000313" key="6">
    <source>
        <dbReference type="Proteomes" id="UP001191082"/>
    </source>
</evidence>
<keyword evidence="6" id="KW-1185">Reference proteome</keyword>
<dbReference type="InterPro" id="IPR036388">
    <property type="entry name" value="WH-like_DNA-bd_sf"/>
</dbReference>
<evidence type="ECO:0000256" key="3">
    <source>
        <dbReference type="ARBA" id="ARBA00023163"/>
    </source>
</evidence>
<dbReference type="PROSITE" id="PS50949">
    <property type="entry name" value="HTH_GNTR"/>
    <property type="match status" value="1"/>
</dbReference>
<feature type="domain" description="HTH gntR-type" evidence="4">
    <location>
        <begin position="28"/>
        <end position="95"/>
    </location>
</feature>
<dbReference type="SMART" id="SM00895">
    <property type="entry name" value="FCD"/>
    <property type="match status" value="1"/>
</dbReference>
<dbReference type="InterPro" id="IPR036390">
    <property type="entry name" value="WH_DNA-bd_sf"/>
</dbReference>
<evidence type="ECO:0000256" key="2">
    <source>
        <dbReference type="ARBA" id="ARBA00023125"/>
    </source>
</evidence>
<keyword evidence="3" id="KW-0804">Transcription</keyword>
<dbReference type="EMBL" id="VCPC01000008">
    <property type="protein sequence ID" value="TMV07453.1"/>
    <property type="molecule type" value="Genomic_DNA"/>
</dbReference>
<keyword evidence="1" id="KW-0805">Transcription regulation</keyword>
<comment type="caution">
    <text evidence="5">The sequence shown here is derived from an EMBL/GenBank/DDBJ whole genome shotgun (WGS) entry which is preliminary data.</text>
</comment>
<dbReference type="Pfam" id="PF00392">
    <property type="entry name" value="GntR"/>
    <property type="match status" value="1"/>
</dbReference>
<proteinExistence type="predicted"/>
<name>A0ABY2WX87_9RHOB</name>
<dbReference type="Pfam" id="PF07729">
    <property type="entry name" value="FCD"/>
    <property type="match status" value="1"/>
</dbReference>
<dbReference type="Gene3D" id="1.20.120.530">
    <property type="entry name" value="GntR ligand-binding domain-like"/>
    <property type="match status" value="1"/>
</dbReference>
<organism evidence="5 6">
    <name type="scientific">Arenibacterium halophilum</name>
    <dbReference type="NCBI Taxonomy" id="2583821"/>
    <lineage>
        <taxon>Bacteria</taxon>
        <taxon>Pseudomonadati</taxon>
        <taxon>Pseudomonadota</taxon>
        <taxon>Alphaproteobacteria</taxon>
        <taxon>Rhodobacterales</taxon>
        <taxon>Paracoccaceae</taxon>
        <taxon>Arenibacterium</taxon>
    </lineage>
</organism>
<dbReference type="PANTHER" id="PTHR43537">
    <property type="entry name" value="TRANSCRIPTIONAL REGULATOR, GNTR FAMILY"/>
    <property type="match status" value="1"/>
</dbReference>
<dbReference type="InterPro" id="IPR000524">
    <property type="entry name" value="Tscrpt_reg_HTH_GntR"/>
</dbReference>
<dbReference type="PANTHER" id="PTHR43537:SF24">
    <property type="entry name" value="GLUCONATE OPERON TRANSCRIPTIONAL REPRESSOR"/>
    <property type="match status" value="1"/>
</dbReference>
<evidence type="ECO:0000259" key="4">
    <source>
        <dbReference type="PROSITE" id="PS50949"/>
    </source>
</evidence>
<dbReference type="SUPFAM" id="SSF46785">
    <property type="entry name" value="Winged helix' DNA-binding domain"/>
    <property type="match status" value="1"/>
</dbReference>
<gene>
    <name evidence="5" type="ORF">FGK64_21550</name>
</gene>
<dbReference type="Proteomes" id="UP001191082">
    <property type="component" value="Unassembled WGS sequence"/>
</dbReference>
<protein>
    <submittedName>
        <fullName evidence="5">GntR family transcriptional regulator</fullName>
    </submittedName>
</protein>
<evidence type="ECO:0000313" key="5">
    <source>
        <dbReference type="EMBL" id="TMV07453.1"/>
    </source>
</evidence>